<dbReference type="Gene3D" id="3.30.2080.10">
    <property type="entry name" value="GH92 mannosidase domain"/>
    <property type="match status" value="1"/>
</dbReference>
<protein>
    <submittedName>
        <fullName evidence="6">Alpha-1,2-mannosidase</fullName>
    </submittedName>
</protein>
<evidence type="ECO:0000259" key="4">
    <source>
        <dbReference type="Pfam" id="PF07971"/>
    </source>
</evidence>
<dbReference type="RefSeq" id="WP_112373824.1">
    <property type="nucleotide sequence ID" value="NZ_CP069793.1"/>
</dbReference>
<dbReference type="GO" id="GO:0005829">
    <property type="term" value="C:cytosol"/>
    <property type="evidence" value="ECO:0007669"/>
    <property type="project" value="TreeGrafter"/>
</dbReference>
<dbReference type="FunFam" id="3.30.2080.10:FF:000001">
    <property type="entry name" value="Alpha-1,2-mannosidase subfamily"/>
    <property type="match status" value="1"/>
</dbReference>
<gene>
    <name evidence="6" type="ORF">NCTC11343_00720</name>
</gene>
<evidence type="ECO:0000313" key="7">
    <source>
        <dbReference type="Proteomes" id="UP000251241"/>
    </source>
</evidence>
<dbReference type="InterPro" id="IPR005887">
    <property type="entry name" value="GH92_a_mannosidase_put"/>
</dbReference>
<feature type="domain" description="Glycosyl hydrolase family 92 N-terminal" evidence="5">
    <location>
        <begin position="29"/>
        <end position="270"/>
    </location>
</feature>
<accession>A0A2X2KPI4</accession>
<dbReference type="InterPro" id="IPR008928">
    <property type="entry name" value="6-hairpin_glycosidase_sf"/>
</dbReference>
<dbReference type="Gene3D" id="2.70.98.10">
    <property type="match status" value="1"/>
</dbReference>
<proteinExistence type="predicted"/>
<evidence type="ECO:0000259" key="5">
    <source>
        <dbReference type="Pfam" id="PF17678"/>
    </source>
</evidence>
<evidence type="ECO:0000313" key="6">
    <source>
        <dbReference type="EMBL" id="SPZ84189.1"/>
    </source>
</evidence>
<name>A0A2X2KPI4_SPHMU</name>
<dbReference type="GO" id="GO:0006516">
    <property type="term" value="P:glycoprotein catabolic process"/>
    <property type="evidence" value="ECO:0007669"/>
    <property type="project" value="TreeGrafter"/>
</dbReference>
<dbReference type="Gene3D" id="1.20.1610.10">
    <property type="entry name" value="alpha-1,2-mannosidases domains"/>
    <property type="match status" value="1"/>
</dbReference>
<dbReference type="InterPro" id="IPR012939">
    <property type="entry name" value="Glyco_hydro_92"/>
</dbReference>
<dbReference type="Pfam" id="PF07971">
    <property type="entry name" value="Glyco_hydro_92"/>
    <property type="match status" value="1"/>
</dbReference>
<dbReference type="PANTHER" id="PTHR12143">
    <property type="entry name" value="PEPTIDE N-GLYCANASE PNGASE -RELATED"/>
    <property type="match status" value="1"/>
</dbReference>
<reference evidence="6 7" key="1">
    <citation type="submission" date="2018-06" db="EMBL/GenBank/DDBJ databases">
        <authorList>
            <consortium name="Pathogen Informatics"/>
            <person name="Doyle S."/>
        </authorList>
    </citation>
    <scope>NUCLEOTIDE SEQUENCE [LARGE SCALE GENOMIC DNA]</scope>
    <source>
        <strain evidence="6 7">NCTC11343</strain>
    </source>
</reference>
<dbReference type="PANTHER" id="PTHR12143:SF39">
    <property type="entry name" value="SECRETED PROTEIN"/>
    <property type="match status" value="1"/>
</dbReference>
<dbReference type="Pfam" id="PF17678">
    <property type="entry name" value="Glyco_hydro_92N"/>
    <property type="match status" value="1"/>
</dbReference>
<keyword evidence="3" id="KW-0106">Calcium</keyword>
<comment type="cofactor">
    <cofactor evidence="1">
        <name>Ca(2+)</name>
        <dbReference type="ChEBI" id="CHEBI:29108"/>
    </cofactor>
</comment>
<organism evidence="6 7">
    <name type="scientific">Sphingobacterium multivorum</name>
    <dbReference type="NCBI Taxonomy" id="28454"/>
    <lineage>
        <taxon>Bacteria</taxon>
        <taxon>Pseudomonadati</taxon>
        <taxon>Bacteroidota</taxon>
        <taxon>Sphingobacteriia</taxon>
        <taxon>Sphingobacteriales</taxon>
        <taxon>Sphingobacteriaceae</taxon>
        <taxon>Sphingobacterium</taxon>
    </lineage>
</organism>
<dbReference type="NCBIfam" id="TIGR01180">
    <property type="entry name" value="aman2_put"/>
    <property type="match status" value="1"/>
</dbReference>
<evidence type="ECO:0000256" key="1">
    <source>
        <dbReference type="ARBA" id="ARBA00001913"/>
    </source>
</evidence>
<dbReference type="InterPro" id="IPR014718">
    <property type="entry name" value="GH-type_carb-bd"/>
</dbReference>
<dbReference type="SUPFAM" id="SSF48208">
    <property type="entry name" value="Six-hairpin glycosidases"/>
    <property type="match status" value="1"/>
</dbReference>
<dbReference type="Proteomes" id="UP000251241">
    <property type="component" value="Unassembled WGS sequence"/>
</dbReference>
<dbReference type="AlphaFoldDB" id="A0A2X2KPI4"/>
<dbReference type="GO" id="GO:0030246">
    <property type="term" value="F:carbohydrate binding"/>
    <property type="evidence" value="ECO:0007669"/>
    <property type="project" value="InterPro"/>
</dbReference>
<dbReference type="GO" id="GO:0000224">
    <property type="term" value="F:peptide-N4-(N-acetyl-beta-glucosaminyl)asparagine amidase activity"/>
    <property type="evidence" value="ECO:0007669"/>
    <property type="project" value="TreeGrafter"/>
</dbReference>
<dbReference type="InterPro" id="IPR041371">
    <property type="entry name" value="GH92_N"/>
</dbReference>
<dbReference type="Gene3D" id="1.20.1050.60">
    <property type="entry name" value="alpha-1,2-mannosidase"/>
    <property type="match status" value="1"/>
</dbReference>
<evidence type="ECO:0000256" key="3">
    <source>
        <dbReference type="ARBA" id="ARBA00022837"/>
    </source>
</evidence>
<comment type="subunit">
    <text evidence="2">Monomer.</text>
</comment>
<feature type="domain" description="Glycosyl hydrolase family 92" evidence="4">
    <location>
        <begin position="276"/>
        <end position="739"/>
    </location>
</feature>
<dbReference type="GeneID" id="97178847"/>
<dbReference type="InterPro" id="IPR050883">
    <property type="entry name" value="PNGase"/>
</dbReference>
<sequence>MTGNKLLKTVLGTLILPFCAQAQQNLTQYVNPFIGSADHGHVFVGANVPLGAVQLGPTQIPQIWDKFNGWDWCSGYNYKSQEILGFTHTHLSGTGIGDLNDLMIVPANGKLQLTPAEFNKMNTGYGSSFKKENEVAKPGFYSAYLDDYQVQANLTATERVGYHQYRYEKTDNAHILVDLGYHINWDKPTDTYIKQVNDSTFVGYRFSTGWATDQKLYFAIRTSQPIQKVRFFEGKEEKLGQTTFKGQAIKAALFFDAVKNKTIELKVGISPVSSTNALNNINAEIPGWNFEKVKQDADQRWNKTLNKIQFEADKDTKTIFYTALYHTYFAPTIFNDANGDYLGTDKQVYEKQDFVNHTVFSLWDTYRGLHPLMTILEDRKINQDFIKTMLAIYQQQGKLPMWHLQGNETNTMVGLPAIPVIADAFLKGIIDEKDYPLMWEAVKTTAMGNDHGLKYARELTYIPIDSMPNESVAWALEYAIADFGAYKIAEKLGKTEDAAYFKKRYKLYEQYFDKEVGHFVGKKANGEFRRPFDPLMAKHRENDYCEGNAWQYTWLVPQDVKGLINLFGGEEKFLKKLDYFTTMSSDLGGEASPDISGLIGQYAQGNEPNHHIPYLYAYAGQPWKGAALVRKAMTEFYTNSPAGLCGNDDVGQMSAWYVFSAMGFYPLNAMSGVYVFGSPMMQHANINLPNGKTLAIDVKNQGKANPYIKSIKLNGQPYAKTFITHAQLLAGGQMEIEMSATPNKNFGKNKADWPSSIDNN</sequence>
<evidence type="ECO:0000256" key="2">
    <source>
        <dbReference type="ARBA" id="ARBA00011245"/>
    </source>
</evidence>
<dbReference type="GO" id="GO:0005975">
    <property type="term" value="P:carbohydrate metabolic process"/>
    <property type="evidence" value="ECO:0007669"/>
    <property type="project" value="InterPro"/>
</dbReference>
<dbReference type="EMBL" id="UAUU01000002">
    <property type="protein sequence ID" value="SPZ84189.1"/>
    <property type="molecule type" value="Genomic_DNA"/>
</dbReference>